<feature type="domain" description="DEK-C" evidence="6">
    <location>
        <begin position="52"/>
        <end position="107"/>
    </location>
</feature>
<evidence type="ECO:0000259" key="6">
    <source>
        <dbReference type="PROSITE" id="PS51998"/>
    </source>
</evidence>
<evidence type="ECO:0000313" key="8">
    <source>
        <dbReference type="Proteomes" id="UP000266723"/>
    </source>
</evidence>
<dbReference type="SUPFAM" id="SSF109715">
    <property type="entry name" value="DEK C-terminal domain"/>
    <property type="match status" value="1"/>
</dbReference>
<evidence type="ECO:0000256" key="4">
    <source>
        <dbReference type="ARBA" id="ARBA00023242"/>
    </source>
</evidence>
<accession>A0ABQ7E746</accession>
<comment type="subcellular location">
    <subcellularLocation>
        <location evidence="1">Nucleus</location>
    </subcellularLocation>
</comment>
<evidence type="ECO:0000256" key="3">
    <source>
        <dbReference type="ARBA" id="ARBA00023125"/>
    </source>
</evidence>
<dbReference type="PANTHER" id="PTHR13468:SF18">
    <property type="entry name" value="DEK CARBOXY-TERMINAL DOMAIN PROTEIN-RELATED"/>
    <property type="match status" value="1"/>
</dbReference>
<feature type="compositionally biased region" description="Acidic residues" evidence="5">
    <location>
        <begin position="113"/>
        <end position="135"/>
    </location>
</feature>
<keyword evidence="3" id="KW-0238">DNA-binding</keyword>
<protein>
    <recommendedName>
        <fullName evidence="6">DEK-C domain-containing protein</fullName>
    </recommendedName>
</protein>
<sequence length="135" mass="15258">MAMRGSGVLEIATGRHSPWRSKRSPFKTKTPSLCYLVKGKGKGKGKGKSKEPPSDEELRNAILDILKAMDFKKASFTDIIKQLADKFRYDLTPRKSSIEVMIQYELDKCAADSVEEEQEDENEDEDEEEAEEGLL</sequence>
<dbReference type="Proteomes" id="UP000266723">
    <property type="component" value="Unassembled WGS sequence"/>
</dbReference>
<feature type="region of interest" description="Disordered" evidence="5">
    <location>
        <begin position="37"/>
        <end position="56"/>
    </location>
</feature>
<dbReference type="Pfam" id="PF08766">
    <property type="entry name" value="DEK_C"/>
    <property type="match status" value="1"/>
</dbReference>
<keyword evidence="2" id="KW-0156">Chromatin regulator</keyword>
<dbReference type="EMBL" id="QGKV02000299">
    <property type="protein sequence ID" value="KAF3592642.1"/>
    <property type="molecule type" value="Genomic_DNA"/>
</dbReference>
<evidence type="ECO:0000256" key="5">
    <source>
        <dbReference type="SAM" id="MobiDB-lite"/>
    </source>
</evidence>
<dbReference type="PROSITE" id="PS51998">
    <property type="entry name" value="DEK_C"/>
    <property type="match status" value="1"/>
</dbReference>
<organism evidence="7 8">
    <name type="scientific">Brassica cretica</name>
    <name type="common">Mustard</name>
    <dbReference type="NCBI Taxonomy" id="69181"/>
    <lineage>
        <taxon>Eukaryota</taxon>
        <taxon>Viridiplantae</taxon>
        <taxon>Streptophyta</taxon>
        <taxon>Embryophyta</taxon>
        <taxon>Tracheophyta</taxon>
        <taxon>Spermatophyta</taxon>
        <taxon>Magnoliopsida</taxon>
        <taxon>eudicotyledons</taxon>
        <taxon>Gunneridae</taxon>
        <taxon>Pentapetalae</taxon>
        <taxon>rosids</taxon>
        <taxon>malvids</taxon>
        <taxon>Brassicales</taxon>
        <taxon>Brassicaceae</taxon>
        <taxon>Brassiceae</taxon>
        <taxon>Brassica</taxon>
    </lineage>
</organism>
<comment type="caution">
    <text evidence="7">The sequence shown here is derived from an EMBL/GenBank/DDBJ whole genome shotgun (WGS) entry which is preliminary data.</text>
</comment>
<feature type="region of interest" description="Disordered" evidence="5">
    <location>
        <begin position="111"/>
        <end position="135"/>
    </location>
</feature>
<dbReference type="InterPro" id="IPR014876">
    <property type="entry name" value="DEK_C"/>
</dbReference>
<proteinExistence type="predicted"/>
<gene>
    <name evidence="7" type="ORF">DY000_02020794</name>
</gene>
<dbReference type="PANTHER" id="PTHR13468">
    <property type="entry name" value="DEK PROTEIN"/>
    <property type="match status" value="1"/>
</dbReference>
<evidence type="ECO:0000256" key="1">
    <source>
        <dbReference type="ARBA" id="ARBA00004123"/>
    </source>
</evidence>
<name>A0ABQ7E746_BRACR</name>
<dbReference type="Gene3D" id="1.10.10.60">
    <property type="entry name" value="Homeodomain-like"/>
    <property type="match status" value="1"/>
</dbReference>
<reference evidence="7 8" key="1">
    <citation type="journal article" date="2020" name="BMC Genomics">
        <title>Intraspecific diversification of the crop wild relative Brassica cretica Lam. using demographic model selection.</title>
        <authorList>
            <person name="Kioukis A."/>
            <person name="Michalopoulou V.A."/>
            <person name="Briers L."/>
            <person name="Pirintsos S."/>
            <person name="Studholme D.J."/>
            <person name="Pavlidis P."/>
            <person name="Sarris P.F."/>
        </authorList>
    </citation>
    <scope>NUCLEOTIDE SEQUENCE [LARGE SCALE GENOMIC DNA]</scope>
    <source>
        <strain evidence="8">cv. PFS-1207/04</strain>
    </source>
</reference>
<keyword evidence="8" id="KW-1185">Reference proteome</keyword>
<dbReference type="InterPro" id="IPR044198">
    <property type="entry name" value="DEK"/>
</dbReference>
<evidence type="ECO:0000313" key="7">
    <source>
        <dbReference type="EMBL" id="KAF3592642.1"/>
    </source>
</evidence>
<evidence type="ECO:0000256" key="2">
    <source>
        <dbReference type="ARBA" id="ARBA00022853"/>
    </source>
</evidence>
<keyword evidence="4" id="KW-0539">Nucleus</keyword>